<feature type="domain" description="Carrier" evidence="3">
    <location>
        <begin position="87"/>
        <end position="135"/>
    </location>
</feature>
<dbReference type="InterPro" id="IPR036736">
    <property type="entry name" value="ACP-like_sf"/>
</dbReference>
<evidence type="ECO:0000313" key="5">
    <source>
        <dbReference type="Proteomes" id="UP000219338"/>
    </source>
</evidence>
<name>A0A284RRX7_ARMOS</name>
<dbReference type="EMBL" id="FUEG01000014">
    <property type="protein sequence ID" value="SJL11522.1"/>
    <property type="molecule type" value="Genomic_DNA"/>
</dbReference>
<dbReference type="PROSITE" id="PS00012">
    <property type="entry name" value="PHOSPHOPANTETHEINE"/>
    <property type="match status" value="1"/>
</dbReference>
<proteinExistence type="predicted"/>
<dbReference type="Pfam" id="PF00550">
    <property type="entry name" value="PP-binding"/>
    <property type="match status" value="1"/>
</dbReference>
<dbReference type="InterPro" id="IPR006162">
    <property type="entry name" value="Ppantetheine_attach_site"/>
</dbReference>
<dbReference type="SUPFAM" id="SSF47336">
    <property type="entry name" value="ACP-like"/>
    <property type="match status" value="1"/>
</dbReference>
<evidence type="ECO:0000256" key="2">
    <source>
        <dbReference type="ARBA" id="ARBA00022553"/>
    </source>
</evidence>
<sequence length="161" mass="17824">MKQRQSVIQKTSGAVIKVANPEAPSHSKVMDDILLGIPLGYKQIHLTLMGDCIRANVLYSLSEETEKIYPDLDGDNTSSTSTSPSDQVSKIFADLTDHNDRFLDSDKSRFDLGFDSVIALALCSRLAKAFGVKFPQQFHRPQNDYSPLHLVDKNKSASRPA</sequence>
<dbReference type="AlphaFoldDB" id="A0A284RRX7"/>
<protein>
    <recommendedName>
        <fullName evidence="3">Carrier domain-containing protein</fullName>
    </recommendedName>
</protein>
<organism evidence="4 5">
    <name type="scientific">Armillaria ostoyae</name>
    <name type="common">Armillaria root rot fungus</name>
    <dbReference type="NCBI Taxonomy" id="47428"/>
    <lineage>
        <taxon>Eukaryota</taxon>
        <taxon>Fungi</taxon>
        <taxon>Dikarya</taxon>
        <taxon>Basidiomycota</taxon>
        <taxon>Agaricomycotina</taxon>
        <taxon>Agaricomycetes</taxon>
        <taxon>Agaricomycetidae</taxon>
        <taxon>Agaricales</taxon>
        <taxon>Marasmiineae</taxon>
        <taxon>Physalacriaceae</taxon>
        <taxon>Armillaria</taxon>
    </lineage>
</organism>
<evidence type="ECO:0000259" key="3">
    <source>
        <dbReference type="Pfam" id="PF00550"/>
    </source>
</evidence>
<dbReference type="Gene3D" id="1.10.1200.10">
    <property type="entry name" value="ACP-like"/>
    <property type="match status" value="1"/>
</dbReference>
<evidence type="ECO:0000256" key="1">
    <source>
        <dbReference type="ARBA" id="ARBA00022450"/>
    </source>
</evidence>
<keyword evidence="5" id="KW-1185">Reference proteome</keyword>
<keyword evidence="2" id="KW-0597">Phosphoprotein</keyword>
<reference evidence="5" key="1">
    <citation type="journal article" date="2017" name="Nat. Ecol. Evol.">
        <title>Genome expansion and lineage-specific genetic innovations in the forest pathogenic fungi Armillaria.</title>
        <authorList>
            <person name="Sipos G."/>
            <person name="Prasanna A.N."/>
            <person name="Walter M.C."/>
            <person name="O'Connor E."/>
            <person name="Balint B."/>
            <person name="Krizsan K."/>
            <person name="Kiss B."/>
            <person name="Hess J."/>
            <person name="Varga T."/>
            <person name="Slot J."/>
            <person name="Riley R."/>
            <person name="Boka B."/>
            <person name="Rigling D."/>
            <person name="Barry K."/>
            <person name="Lee J."/>
            <person name="Mihaltcheva S."/>
            <person name="LaButti K."/>
            <person name="Lipzen A."/>
            <person name="Waldron R."/>
            <person name="Moloney N.M."/>
            <person name="Sperisen C."/>
            <person name="Kredics L."/>
            <person name="Vagvoelgyi C."/>
            <person name="Patrignani A."/>
            <person name="Fitzpatrick D."/>
            <person name="Nagy I."/>
            <person name="Doyle S."/>
            <person name="Anderson J.B."/>
            <person name="Grigoriev I.V."/>
            <person name="Gueldener U."/>
            <person name="Muensterkoetter M."/>
            <person name="Nagy L.G."/>
        </authorList>
    </citation>
    <scope>NUCLEOTIDE SEQUENCE [LARGE SCALE GENOMIC DNA]</scope>
    <source>
        <strain evidence="5">C18/9</strain>
    </source>
</reference>
<accession>A0A284RRX7</accession>
<evidence type="ECO:0000313" key="4">
    <source>
        <dbReference type="EMBL" id="SJL11522.1"/>
    </source>
</evidence>
<dbReference type="Proteomes" id="UP000219338">
    <property type="component" value="Unassembled WGS sequence"/>
</dbReference>
<keyword evidence="1" id="KW-0596">Phosphopantetheine</keyword>
<dbReference type="InterPro" id="IPR009081">
    <property type="entry name" value="PP-bd_ACP"/>
</dbReference>
<gene>
    <name evidence="4" type="ORF">ARMOST_14926</name>
</gene>